<feature type="region of interest" description="Disordered" evidence="1">
    <location>
        <begin position="94"/>
        <end position="116"/>
    </location>
</feature>
<gene>
    <name evidence="2" type="ORF">VM1G_04581</name>
</gene>
<sequence>MPAKYTKRSRLIALDSDDDMAGSASHPVHVMDSDDETLAPVKALAPAAPAPGLWPPETDEEYNAFLSETVKLYAEDGDADVDPELENIGEVMEEEDNEWVEGDRNPLCLTTPTGRR</sequence>
<organism evidence="2 3">
    <name type="scientific">Cytospora mali</name>
    <name type="common">Apple Valsa canker fungus</name>
    <name type="synonym">Valsa mali</name>
    <dbReference type="NCBI Taxonomy" id="578113"/>
    <lineage>
        <taxon>Eukaryota</taxon>
        <taxon>Fungi</taxon>
        <taxon>Dikarya</taxon>
        <taxon>Ascomycota</taxon>
        <taxon>Pezizomycotina</taxon>
        <taxon>Sordariomycetes</taxon>
        <taxon>Sordariomycetidae</taxon>
        <taxon>Diaporthales</taxon>
        <taxon>Cytosporaceae</taxon>
        <taxon>Cytospora</taxon>
    </lineage>
</organism>
<accession>A0A194VYN9</accession>
<dbReference type="Proteomes" id="UP000078559">
    <property type="component" value="Chromosome 4"/>
</dbReference>
<reference evidence="2" key="1">
    <citation type="submission" date="2014-12" db="EMBL/GenBank/DDBJ databases">
        <title>Genome Sequence of Valsa Canker Pathogens Uncovers a Specific Adaption of Colonization on Woody Bark.</title>
        <authorList>
            <person name="Yin Z."/>
            <person name="Liu H."/>
            <person name="Gao X."/>
            <person name="Li Z."/>
            <person name="Song N."/>
            <person name="Ke X."/>
            <person name="Dai Q."/>
            <person name="Wu Y."/>
            <person name="Sun Y."/>
            <person name="Xu J.-R."/>
            <person name="Kang Z.K."/>
            <person name="Wang L."/>
            <person name="Huang L."/>
        </authorList>
    </citation>
    <scope>NUCLEOTIDE SEQUENCE [LARGE SCALE GENOMIC DNA]</scope>
    <source>
        <strain evidence="2">03-8</strain>
    </source>
</reference>
<evidence type="ECO:0000313" key="2">
    <source>
        <dbReference type="EMBL" id="KUI68910.1"/>
    </source>
</evidence>
<proteinExistence type="predicted"/>
<name>A0A194VYN9_CYTMA</name>
<evidence type="ECO:0000313" key="3">
    <source>
        <dbReference type="Proteomes" id="UP000078559"/>
    </source>
</evidence>
<dbReference type="AlphaFoldDB" id="A0A194VYN9"/>
<dbReference type="EMBL" id="CM003101">
    <property type="protein sequence ID" value="KUI68910.1"/>
    <property type="molecule type" value="Genomic_DNA"/>
</dbReference>
<keyword evidence="3" id="KW-1185">Reference proteome</keyword>
<evidence type="ECO:0000256" key="1">
    <source>
        <dbReference type="SAM" id="MobiDB-lite"/>
    </source>
</evidence>
<protein>
    <submittedName>
        <fullName evidence="2">Uncharacterized protein</fullName>
    </submittedName>
</protein>